<keyword evidence="1" id="KW-0472">Membrane</keyword>
<reference evidence="2" key="1">
    <citation type="journal article" date="2021" name="Proc. Natl. Acad. Sci. U.S.A.">
        <title>A Catalog of Tens of Thousands of Viruses from Human Metagenomes Reveals Hidden Associations with Chronic Diseases.</title>
        <authorList>
            <person name="Tisza M.J."/>
            <person name="Buck C.B."/>
        </authorList>
    </citation>
    <scope>NUCLEOTIDE SEQUENCE</scope>
    <source>
        <strain evidence="2">CtgBD49</strain>
    </source>
</reference>
<evidence type="ECO:0000313" key="2">
    <source>
        <dbReference type="EMBL" id="DAE20924.1"/>
    </source>
</evidence>
<protein>
    <submittedName>
        <fullName evidence="2">Uncharacterized protein</fullName>
    </submittedName>
</protein>
<organism evidence="2">
    <name type="scientific">Siphoviridae sp. ctgBD49</name>
    <dbReference type="NCBI Taxonomy" id="2826420"/>
    <lineage>
        <taxon>Viruses</taxon>
        <taxon>Duplodnaviria</taxon>
        <taxon>Heunggongvirae</taxon>
        <taxon>Uroviricota</taxon>
        <taxon>Caudoviricetes</taxon>
    </lineage>
</organism>
<proteinExistence type="predicted"/>
<dbReference type="EMBL" id="BK015703">
    <property type="protein sequence ID" value="DAE20924.1"/>
    <property type="molecule type" value="Genomic_DNA"/>
</dbReference>
<name>A0A8S5QQM4_9CAUD</name>
<sequence>MNTFDMLRFQGFVAGAIVEGFLVSIVAIVRILIGYAKTRRIR</sequence>
<feature type="transmembrane region" description="Helical" evidence="1">
    <location>
        <begin position="12"/>
        <end position="33"/>
    </location>
</feature>
<keyword evidence="1" id="KW-1133">Transmembrane helix</keyword>
<keyword evidence="1" id="KW-0812">Transmembrane</keyword>
<evidence type="ECO:0000256" key="1">
    <source>
        <dbReference type="SAM" id="Phobius"/>
    </source>
</evidence>
<accession>A0A8S5QQM4</accession>